<keyword evidence="3" id="KW-1185">Reference proteome</keyword>
<dbReference type="InterPro" id="IPR024775">
    <property type="entry name" value="DinB-like"/>
</dbReference>
<evidence type="ECO:0000313" key="2">
    <source>
        <dbReference type="EMBL" id="TKC04191.1"/>
    </source>
</evidence>
<name>A0A4U1CD39_9SPHI</name>
<organism evidence="2 3">
    <name type="scientific">Pedobacter frigoris</name>
    <dbReference type="NCBI Taxonomy" id="2571272"/>
    <lineage>
        <taxon>Bacteria</taxon>
        <taxon>Pseudomonadati</taxon>
        <taxon>Bacteroidota</taxon>
        <taxon>Sphingobacteriia</taxon>
        <taxon>Sphingobacteriales</taxon>
        <taxon>Sphingobacteriaceae</taxon>
        <taxon>Pedobacter</taxon>
    </lineage>
</organism>
<dbReference type="OrthoDB" id="679284at2"/>
<dbReference type="Pfam" id="PF12867">
    <property type="entry name" value="DinB_2"/>
    <property type="match status" value="1"/>
</dbReference>
<feature type="domain" description="DinB-like" evidence="1">
    <location>
        <begin position="13"/>
        <end position="158"/>
    </location>
</feature>
<dbReference type="Proteomes" id="UP000307244">
    <property type="component" value="Unassembled WGS sequence"/>
</dbReference>
<dbReference type="SUPFAM" id="SSF109854">
    <property type="entry name" value="DinB/YfiT-like putative metalloenzymes"/>
    <property type="match status" value="1"/>
</dbReference>
<dbReference type="InterPro" id="IPR034660">
    <property type="entry name" value="DinB/YfiT-like"/>
</dbReference>
<dbReference type="EMBL" id="SWBQ01000005">
    <property type="protein sequence ID" value="TKC04191.1"/>
    <property type="molecule type" value="Genomic_DNA"/>
</dbReference>
<evidence type="ECO:0000259" key="1">
    <source>
        <dbReference type="Pfam" id="PF12867"/>
    </source>
</evidence>
<evidence type="ECO:0000313" key="3">
    <source>
        <dbReference type="Proteomes" id="UP000307244"/>
    </source>
</evidence>
<sequence length="171" mass="19632">METEIIKSLKVSFEELIQMLSDLDQQQLNEVPFEGSWTAAQVGDHLFQSYELIDILKENVVPTSRAIDEKVQGIKELFLNFKMKFQSPVSILPYRGFIDKAELLHGLNCRTNQLIDFAGSNDLSLTCTDFEFPGFGTLTRLELLIFIDVHTKRHTHQLRNIITCLQPIPYS</sequence>
<dbReference type="AlphaFoldDB" id="A0A4U1CD39"/>
<gene>
    <name evidence="2" type="ORF">FA047_16440</name>
</gene>
<dbReference type="RefSeq" id="WP_136837183.1">
    <property type="nucleotide sequence ID" value="NZ_SWBQ01000005.1"/>
</dbReference>
<reference evidence="2 3" key="1">
    <citation type="submission" date="2019-04" db="EMBL/GenBank/DDBJ databases">
        <title>Pedobacter sp. RP-3-15 sp. nov., isolated from Arctic soil.</title>
        <authorList>
            <person name="Dahal R.H."/>
            <person name="Kim D.-U."/>
        </authorList>
    </citation>
    <scope>NUCLEOTIDE SEQUENCE [LARGE SCALE GENOMIC DNA]</scope>
    <source>
        <strain evidence="2 3">RP-3-15</strain>
    </source>
</reference>
<accession>A0A4U1CD39</accession>
<protein>
    <submittedName>
        <fullName evidence="2">DinB family protein</fullName>
    </submittedName>
</protein>
<dbReference type="Gene3D" id="1.20.120.450">
    <property type="entry name" value="dinb family like domain"/>
    <property type="match status" value="1"/>
</dbReference>
<proteinExistence type="predicted"/>
<comment type="caution">
    <text evidence="2">The sequence shown here is derived from an EMBL/GenBank/DDBJ whole genome shotgun (WGS) entry which is preliminary data.</text>
</comment>